<proteinExistence type="predicted"/>
<evidence type="ECO:0000313" key="3">
    <source>
        <dbReference type="Proteomes" id="UP001058974"/>
    </source>
</evidence>
<feature type="compositionally biased region" description="Acidic residues" evidence="1">
    <location>
        <begin position="118"/>
        <end position="136"/>
    </location>
</feature>
<evidence type="ECO:0000313" key="2">
    <source>
        <dbReference type="EMBL" id="KAI5418376.1"/>
    </source>
</evidence>
<comment type="caution">
    <text evidence="2">The sequence shown here is derived from an EMBL/GenBank/DDBJ whole genome shotgun (WGS) entry which is preliminary data.</text>
</comment>
<organism evidence="2 3">
    <name type="scientific">Pisum sativum</name>
    <name type="common">Garden pea</name>
    <name type="synonym">Lathyrus oleraceus</name>
    <dbReference type="NCBI Taxonomy" id="3888"/>
    <lineage>
        <taxon>Eukaryota</taxon>
        <taxon>Viridiplantae</taxon>
        <taxon>Streptophyta</taxon>
        <taxon>Embryophyta</taxon>
        <taxon>Tracheophyta</taxon>
        <taxon>Spermatophyta</taxon>
        <taxon>Magnoliopsida</taxon>
        <taxon>eudicotyledons</taxon>
        <taxon>Gunneridae</taxon>
        <taxon>Pentapetalae</taxon>
        <taxon>rosids</taxon>
        <taxon>fabids</taxon>
        <taxon>Fabales</taxon>
        <taxon>Fabaceae</taxon>
        <taxon>Papilionoideae</taxon>
        <taxon>50 kb inversion clade</taxon>
        <taxon>NPAAA clade</taxon>
        <taxon>Hologalegina</taxon>
        <taxon>IRL clade</taxon>
        <taxon>Fabeae</taxon>
        <taxon>Lathyrus</taxon>
    </lineage>
</organism>
<dbReference type="Proteomes" id="UP001058974">
    <property type="component" value="Chromosome 4"/>
</dbReference>
<accession>A0A9D4XC85</accession>
<gene>
    <name evidence="2" type="ORF">KIW84_042856</name>
</gene>
<feature type="compositionally biased region" description="Basic and acidic residues" evidence="1">
    <location>
        <begin position="9"/>
        <end position="40"/>
    </location>
</feature>
<dbReference type="Gramene" id="Psat04G0285600-T4">
    <property type="protein sequence ID" value="KAI5418376.1"/>
    <property type="gene ID" value="KIW84_042856"/>
</dbReference>
<dbReference type="AlphaFoldDB" id="A0A9D4XC85"/>
<name>A0A9D4XC85_PEA</name>
<feature type="compositionally biased region" description="Basic and acidic residues" evidence="1">
    <location>
        <begin position="74"/>
        <end position="98"/>
    </location>
</feature>
<feature type="region of interest" description="Disordered" evidence="1">
    <location>
        <begin position="1"/>
        <end position="143"/>
    </location>
</feature>
<sequence length="143" mass="15853">MNMEAQYESDAKPDEAGRKQKEATADNRVGTRESNVETKSRNPSTIGRWGSSFWKDCQPMCPQNGSESGPESKGGSDYRNADETEDHSLEGRGERLVSAEEDGQEDSGKGQRGHSDVPAEEMLSDEYYEQDGEEQSDSMHGRL</sequence>
<keyword evidence="3" id="KW-1185">Reference proteome</keyword>
<protein>
    <submittedName>
        <fullName evidence="2">Protein CHROMATIN REMODELING 5, variant 4</fullName>
    </submittedName>
</protein>
<evidence type="ECO:0000256" key="1">
    <source>
        <dbReference type="SAM" id="MobiDB-lite"/>
    </source>
</evidence>
<feature type="compositionally biased region" description="Basic and acidic residues" evidence="1">
    <location>
        <begin position="106"/>
        <end position="117"/>
    </location>
</feature>
<dbReference type="EMBL" id="JAMSHJ010000004">
    <property type="protein sequence ID" value="KAI5418376.1"/>
    <property type="molecule type" value="Genomic_DNA"/>
</dbReference>
<reference evidence="2 3" key="1">
    <citation type="journal article" date="2022" name="Nat. Genet.">
        <title>Improved pea reference genome and pan-genome highlight genomic features and evolutionary characteristics.</title>
        <authorList>
            <person name="Yang T."/>
            <person name="Liu R."/>
            <person name="Luo Y."/>
            <person name="Hu S."/>
            <person name="Wang D."/>
            <person name="Wang C."/>
            <person name="Pandey M.K."/>
            <person name="Ge S."/>
            <person name="Xu Q."/>
            <person name="Li N."/>
            <person name="Li G."/>
            <person name="Huang Y."/>
            <person name="Saxena R.K."/>
            <person name="Ji Y."/>
            <person name="Li M."/>
            <person name="Yan X."/>
            <person name="He Y."/>
            <person name="Liu Y."/>
            <person name="Wang X."/>
            <person name="Xiang C."/>
            <person name="Varshney R.K."/>
            <person name="Ding H."/>
            <person name="Gao S."/>
            <person name="Zong X."/>
        </authorList>
    </citation>
    <scope>NUCLEOTIDE SEQUENCE [LARGE SCALE GENOMIC DNA]</scope>
    <source>
        <strain evidence="2 3">cv. Zhongwan 6</strain>
    </source>
</reference>